<proteinExistence type="predicted"/>
<organism evidence="1 2">
    <name type="scientific">Pleurodeles waltl</name>
    <name type="common">Iberian ribbed newt</name>
    <dbReference type="NCBI Taxonomy" id="8319"/>
    <lineage>
        <taxon>Eukaryota</taxon>
        <taxon>Metazoa</taxon>
        <taxon>Chordata</taxon>
        <taxon>Craniata</taxon>
        <taxon>Vertebrata</taxon>
        <taxon>Euteleostomi</taxon>
        <taxon>Amphibia</taxon>
        <taxon>Batrachia</taxon>
        <taxon>Caudata</taxon>
        <taxon>Salamandroidea</taxon>
        <taxon>Salamandridae</taxon>
        <taxon>Pleurodelinae</taxon>
        <taxon>Pleurodeles</taxon>
    </lineage>
</organism>
<reference evidence="1" key="1">
    <citation type="journal article" date="2022" name="bioRxiv">
        <title>Sequencing and chromosome-scale assembly of the giantPleurodeles waltlgenome.</title>
        <authorList>
            <person name="Brown T."/>
            <person name="Elewa A."/>
            <person name="Iarovenko S."/>
            <person name="Subramanian E."/>
            <person name="Araus A.J."/>
            <person name="Petzold A."/>
            <person name="Susuki M."/>
            <person name="Suzuki K.-i.T."/>
            <person name="Hayashi T."/>
            <person name="Toyoda A."/>
            <person name="Oliveira C."/>
            <person name="Osipova E."/>
            <person name="Leigh N.D."/>
            <person name="Simon A."/>
            <person name="Yun M.H."/>
        </authorList>
    </citation>
    <scope>NUCLEOTIDE SEQUENCE</scope>
    <source>
        <strain evidence="1">20211129_DDA</strain>
        <tissue evidence="1">Liver</tissue>
    </source>
</reference>
<evidence type="ECO:0000313" key="1">
    <source>
        <dbReference type="EMBL" id="KAJ1079927.1"/>
    </source>
</evidence>
<keyword evidence="2" id="KW-1185">Reference proteome</keyword>
<accession>A0AAV7KN93</accession>
<evidence type="ECO:0000313" key="2">
    <source>
        <dbReference type="Proteomes" id="UP001066276"/>
    </source>
</evidence>
<comment type="caution">
    <text evidence="1">The sequence shown here is derived from an EMBL/GenBank/DDBJ whole genome shotgun (WGS) entry which is preliminary data.</text>
</comment>
<name>A0AAV7KN93_PLEWA</name>
<protein>
    <submittedName>
        <fullName evidence="1">Uncharacterized protein</fullName>
    </submittedName>
</protein>
<dbReference type="AlphaFoldDB" id="A0AAV7KN93"/>
<dbReference type="Proteomes" id="UP001066276">
    <property type="component" value="Chromosome 12"/>
</dbReference>
<sequence length="105" mass="11763">MPTKRYTNLGVEVNIHGNICQQFAFFRNMGEGHTMGSISAAHPSKADKMGTTEIENGIGVDYRKKLQSICTFPFLIQDTTVTVPYRGSRVVEGHQERFKESALIK</sequence>
<gene>
    <name evidence="1" type="ORF">NDU88_000151</name>
</gene>
<dbReference type="EMBL" id="JANPWB010000016">
    <property type="protein sequence ID" value="KAJ1079927.1"/>
    <property type="molecule type" value="Genomic_DNA"/>
</dbReference>